<dbReference type="SMART" id="SM00129">
    <property type="entry name" value="KISc"/>
    <property type="match status" value="1"/>
</dbReference>
<gene>
    <name evidence="11" type="ORF">TSOC_001315</name>
</gene>
<feature type="compositionally biased region" description="Gly residues" evidence="9">
    <location>
        <begin position="1120"/>
        <end position="1139"/>
    </location>
</feature>
<dbReference type="GO" id="GO:0005737">
    <property type="term" value="C:cytoplasm"/>
    <property type="evidence" value="ECO:0007669"/>
    <property type="project" value="UniProtKB-SubCell"/>
</dbReference>
<evidence type="ECO:0000256" key="1">
    <source>
        <dbReference type="ARBA" id="ARBA00004496"/>
    </source>
</evidence>
<comment type="similarity">
    <text evidence="7">Belongs to the TRAFAC class myosin-kinesin ATPase superfamily. Kinesin family.</text>
</comment>
<dbReference type="PANTHER" id="PTHR47969">
    <property type="entry name" value="CHROMOSOME-ASSOCIATED KINESIN KIF4A-RELATED"/>
    <property type="match status" value="1"/>
</dbReference>
<keyword evidence="12" id="KW-1185">Reference proteome</keyword>
<comment type="caution">
    <text evidence="11">The sequence shown here is derived from an EMBL/GenBank/DDBJ whole genome shotgun (WGS) entry which is preliminary data.</text>
</comment>
<dbReference type="InterPro" id="IPR027417">
    <property type="entry name" value="P-loop_NTPase"/>
</dbReference>
<feature type="region of interest" description="Disordered" evidence="9">
    <location>
        <begin position="815"/>
        <end position="906"/>
    </location>
</feature>
<dbReference type="Gene3D" id="3.40.850.10">
    <property type="entry name" value="Kinesin motor domain"/>
    <property type="match status" value="1"/>
</dbReference>
<evidence type="ECO:0000313" key="11">
    <source>
        <dbReference type="EMBL" id="PNH11829.1"/>
    </source>
</evidence>
<evidence type="ECO:0000256" key="4">
    <source>
        <dbReference type="ARBA" id="ARBA00022840"/>
    </source>
</evidence>
<evidence type="ECO:0000259" key="10">
    <source>
        <dbReference type="PROSITE" id="PS50067"/>
    </source>
</evidence>
<evidence type="ECO:0000313" key="12">
    <source>
        <dbReference type="Proteomes" id="UP000236333"/>
    </source>
</evidence>
<proteinExistence type="inferred from homology"/>
<feature type="coiled-coil region" evidence="8">
    <location>
        <begin position="380"/>
        <end position="407"/>
    </location>
</feature>
<keyword evidence="4 7" id="KW-0067">ATP-binding</keyword>
<dbReference type="GO" id="GO:0007052">
    <property type="term" value="P:mitotic spindle organization"/>
    <property type="evidence" value="ECO:0007669"/>
    <property type="project" value="TreeGrafter"/>
</dbReference>
<name>A0A2J8AH31_9CHLO</name>
<dbReference type="PANTHER" id="PTHR47969:SF15">
    <property type="entry name" value="CHROMOSOME-ASSOCIATED KINESIN KIF4A-RELATED"/>
    <property type="match status" value="1"/>
</dbReference>
<feature type="region of interest" description="Disordered" evidence="9">
    <location>
        <begin position="224"/>
        <end position="255"/>
    </location>
</feature>
<evidence type="ECO:0000256" key="2">
    <source>
        <dbReference type="ARBA" id="ARBA00022490"/>
    </source>
</evidence>
<dbReference type="GO" id="GO:0051231">
    <property type="term" value="P:spindle elongation"/>
    <property type="evidence" value="ECO:0007669"/>
    <property type="project" value="TreeGrafter"/>
</dbReference>
<dbReference type="GO" id="GO:0005875">
    <property type="term" value="C:microtubule associated complex"/>
    <property type="evidence" value="ECO:0007669"/>
    <property type="project" value="TreeGrafter"/>
</dbReference>
<feature type="compositionally biased region" description="Gly residues" evidence="9">
    <location>
        <begin position="1203"/>
        <end position="1214"/>
    </location>
</feature>
<feature type="binding site" evidence="7">
    <location>
        <begin position="84"/>
        <end position="91"/>
    </location>
    <ligand>
        <name>ATP</name>
        <dbReference type="ChEBI" id="CHEBI:30616"/>
    </ligand>
</feature>
<dbReference type="PROSITE" id="PS50067">
    <property type="entry name" value="KINESIN_MOTOR_2"/>
    <property type="match status" value="1"/>
</dbReference>
<evidence type="ECO:0000256" key="3">
    <source>
        <dbReference type="ARBA" id="ARBA00022741"/>
    </source>
</evidence>
<feature type="compositionally biased region" description="Low complexity" evidence="9">
    <location>
        <begin position="1159"/>
        <end position="1177"/>
    </location>
</feature>
<keyword evidence="2" id="KW-0963">Cytoplasm</keyword>
<organism evidence="11 12">
    <name type="scientific">Tetrabaena socialis</name>
    <dbReference type="NCBI Taxonomy" id="47790"/>
    <lineage>
        <taxon>Eukaryota</taxon>
        <taxon>Viridiplantae</taxon>
        <taxon>Chlorophyta</taxon>
        <taxon>core chlorophytes</taxon>
        <taxon>Chlorophyceae</taxon>
        <taxon>CS clade</taxon>
        <taxon>Chlamydomonadales</taxon>
        <taxon>Tetrabaenaceae</taxon>
        <taxon>Tetrabaena</taxon>
    </lineage>
</organism>
<protein>
    <submittedName>
        <fullName evidence="11">Chromosome-associated kinesin KIF4</fullName>
    </submittedName>
</protein>
<feature type="compositionally biased region" description="Polar residues" evidence="9">
    <location>
        <begin position="1225"/>
        <end position="1235"/>
    </location>
</feature>
<feature type="compositionally biased region" description="Basic and acidic residues" evidence="9">
    <location>
        <begin position="1146"/>
        <end position="1158"/>
    </location>
</feature>
<keyword evidence="6 7" id="KW-0505">Motor protein</keyword>
<sequence>MADDAVCVAVKIRPLVASEVDDGCRESLFVTPGVPQVSTGQHTFTYDHVFGEGGTVPDLLYRKCVAPLVGGLFKGYNATVFAYGQTGSGKTYTMGSEYRAHGRCQGVIPDAINDIFSRIEAAKDSCITVRVSFVEIHKEEVKDLLLPASTGPRPAITIRETQSGGVALYGAVEKEVRCREEMADVLEVGTLCRSTASTSMNNRSSRSHAIFSITLEQRRQVQLQAGTPSANGDAASTPGGGDDEGDEDDEAGGEEAEGLEDYLCAKMHMVDLAGSERAKRTKAEGARLREGIHINRGLLALGNVINAIVDNHKHVPYRDSKLTRLLQDSLGGNSRTTMIACASPADCNFEESLNTLRYADRARHIRNKPVINRDPVAAQLALLRGSVAQLRSENASLKRALAASGNEGALAELLAGGGGDGGLGRGALEGMVERLTRDNNSLDSDNLRLKMEMAAAGAGLPLGPEAREKLLARKKELEDNVSYHNAQISELQASWERQKAEEESRGGGAMDVRRWAGLRNVVECRELLRTLFRLNVESKWEELRHELASVTDRWHTAQAQCDLLRMNQAAAAGLQAQGGDGGAQGEAIAAALSGALPLPGLDIVKGYVARIADLEAELKSAKSLAMLSFARRRAHGPEPRTPGGYSPGDLDGLDGAAGDGEEDGEGEGELRPELAVEEDLFMAEELEETKSRRVAGNSSAASQQQAAAAAAQQHALGGNVEIQPNVQAPLLRTDKDRREWLQRELELCNMSCEFRKVIDGELAERAEASRKLKEALKGQVIDGQRWAAGSKNRAALINDYRRLLGLAPQPPPAAAATRAAALGRGSGGGNSGGGSGNEVSAGGAVPPSSLHMPMSPVAEPAGEGFTFSPHVTGNSPLAAGEAASPGPTPSSRRPPNGGLGPWARSSLNVQAPPVRHPTAWASTLRSSSNFPASSSDAAAAAEGAAAGGLARAGSLVAATAGAAAFLPRSIPAFSPSPTGGGGSSRRAHVWGDASGIPQLPLHAMAAAGGGGGEGALRESLDYRGAVLSPPQPSCSPRLQRPPSHTAATGATSPHSPHPLGAGTPNRQPSASYSPRYSAGGSGSKLSGGGGAWLAGSRDRGLRGDGGENMQPGVSPRSPLGMGGGSGGGGGATPGSGGKGTPMTNLYKEKAAAARERAAALRASMQRGSEQAGQAQQEAGGGGGREAGQDPGALLSSSMDVGDGRGLSGEAGRGAGLRDSGAQLLGGSSKQKAIWR</sequence>
<dbReference type="InterPro" id="IPR027640">
    <property type="entry name" value="Kinesin-like_fam"/>
</dbReference>
<feature type="compositionally biased region" description="Basic and acidic residues" evidence="9">
    <location>
        <begin position="1096"/>
        <end position="1105"/>
    </location>
</feature>
<feature type="compositionally biased region" description="Polar residues" evidence="9">
    <location>
        <begin position="1045"/>
        <end position="1054"/>
    </location>
</feature>
<keyword evidence="3 7" id="KW-0547">Nucleotide-binding</keyword>
<dbReference type="GO" id="GO:0007018">
    <property type="term" value="P:microtubule-based movement"/>
    <property type="evidence" value="ECO:0007669"/>
    <property type="project" value="InterPro"/>
</dbReference>
<dbReference type="GO" id="GO:0008017">
    <property type="term" value="F:microtubule binding"/>
    <property type="evidence" value="ECO:0007669"/>
    <property type="project" value="InterPro"/>
</dbReference>
<dbReference type="EMBL" id="PGGS01000021">
    <property type="protein sequence ID" value="PNH11829.1"/>
    <property type="molecule type" value="Genomic_DNA"/>
</dbReference>
<dbReference type="OrthoDB" id="3176171at2759"/>
<dbReference type="InterPro" id="IPR001752">
    <property type="entry name" value="Kinesin_motor_dom"/>
</dbReference>
<feature type="compositionally biased region" description="Gly residues" evidence="9">
    <location>
        <begin position="1079"/>
        <end position="1092"/>
    </location>
</feature>
<dbReference type="InterPro" id="IPR019821">
    <property type="entry name" value="Kinesin_motor_CS"/>
</dbReference>
<feature type="region of interest" description="Disordered" evidence="9">
    <location>
        <begin position="633"/>
        <end position="675"/>
    </location>
</feature>
<dbReference type="Pfam" id="PF00225">
    <property type="entry name" value="Kinesin"/>
    <property type="match status" value="1"/>
</dbReference>
<evidence type="ECO:0000256" key="9">
    <source>
        <dbReference type="SAM" id="MobiDB-lite"/>
    </source>
</evidence>
<dbReference type="GO" id="GO:0005524">
    <property type="term" value="F:ATP binding"/>
    <property type="evidence" value="ECO:0007669"/>
    <property type="project" value="UniProtKB-UniRule"/>
</dbReference>
<feature type="compositionally biased region" description="Acidic residues" evidence="9">
    <location>
        <begin position="241"/>
        <end position="255"/>
    </location>
</feature>
<feature type="coiled-coil region" evidence="8">
    <location>
        <begin position="432"/>
        <end position="494"/>
    </location>
</feature>
<accession>A0A2J8AH31</accession>
<comment type="subcellular location">
    <subcellularLocation>
        <location evidence="1">Cytoplasm</location>
    </subcellularLocation>
</comment>
<dbReference type="GO" id="GO:0003777">
    <property type="term" value="F:microtubule motor activity"/>
    <property type="evidence" value="ECO:0007669"/>
    <property type="project" value="InterPro"/>
</dbReference>
<evidence type="ECO:0000256" key="5">
    <source>
        <dbReference type="ARBA" id="ARBA00023054"/>
    </source>
</evidence>
<evidence type="ECO:0000256" key="8">
    <source>
        <dbReference type="SAM" id="Coils"/>
    </source>
</evidence>
<dbReference type="SUPFAM" id="SSF52540">
    <property type="entry name" value="P-loop containing nucleoside triphosphate hydrolases"/>
    <property type="match status" value="1"/>
</dbReference>
<reference evidence="11 12" key="1">
    <citation type="journal article" date="2017" name="Mol. Biol. Evol.">
        <title>The 4-celled Tetrabaena socialis nuclear genome reveals the essential components for genetic control of cell number at the origin of multicellularity in the volvocine lineage.</title>
        <authorList>
            <person name="Featherston J."/>
            <person name="Arakaki Y."/>
            <person name="Hanschen E.R."/>
            <person name="Ferris P.J."/>
            <person name="Michod R.E."/>
            <person name="Olson B.J.S.C."/>
            <person name="Nozaki H."/>
            <person name="Durand P.M."/>
        </authorList>
    </citation>
    <scope>NUCLEOTIDE SEQUENCE [LARGE SCALE GENOMIC DNA]</scope>
    <source>
        <strain evidence="11 12">NIES-571</strain>
    </source>
</reference>
<dbReference type="Proteomes" id="UP000236333">
    <property type="component" value="Unassembled WGS sequence"/>
</dbReference>
<dbReference type="InterPro" id="IPR036961">
    <property type="entry name" value="Kinesin_motor_dom_sf"/>
</dbReference>
<feature type="region of interest" description="Disordered" evidence="9">
    <location>
        <begin position="1026"/>
        <end position="1235"/>
    </location>
</feature>
<dbReference type="AlphaFoldDB" id="A0A2J8AH31"/>
<evidence type="ECO:0000256" key="7">
    <source>
        <dbReference type="PROSITE-ProRule" id="PRU00283"/>
    </source>
</evidence>
<keyword evidence="5 8" id="KW-0175">Coiled coil</keyword>
<dbReference type="PRINTS" id="PR00380">
    <property type="entry name" value="KINESINHEAVY"/>
</dbReference>
<feature type="domain" description="Kinesin motor" evidence="10">
    <location>
        <begin position="5"/>
        <end position="365"/>
    </location>
</feature>
<feature type="compositionally biased region" description="Polar residues" evidence="9">
    <location>
        <begin position="1064"/>
        <end position="1074"/>
    </location>
</feature>
<dbReference type="PROSITE" id="PS00411">
    <property type="entry name" value="KINESIN_MOTOR_1"/>
    <property type="match status" value="1"/>
</dbReference>
<evidence type="ECO:0000256" key="6">
    <source>
        <dbReference type="ARBA" id="ARBA00023175"/>
    </source>
</evidence>
<feature type="compositionally biased region" description="Gly residues" evidence="9">
    <location>
        <begin position="824"/>
        <end position="836"/>
    </location>
</feature>